<keyword evidence="3" id="KW-1185">Reference proteome</keyword>
<sequence>MENISPSLYSTTPRLDLRRLAASSHDDAARMLISPPPEEELRMSRNTPKSGLQTKRKRQAKQPQQSTPNPKPRKQLRSRTPSPSRTRSPYKTVLLQSPHANNPNADYIIPTAYSRRRSTTPVVVPYEPPADVFSPPREVIVSPVVRTPRRRTKLAVAVKKEPPVIDLSEPMPPPSPTDDPLLLTGPPKEILPKRSTAKPRWSLPPSSPQQPTSSPPNEAPSYFQFEPPPDTSLDMDVDEPFNNILFGDNFAGDGWSDSDDDDVEMQGQGDYTGKWKMKVVKTKNDPPSSATRTRMEHWGRPISPYPCTRRRVSCVVEEDDDNEAEEPVILEKATLQQRQHDHAPGDPLPSIDDDNEAAEENHLGAISVGVDKDGQDPDDSQENASRAMQINQEDQDVQEEREVREMSIGPGEDELSVQSATIVPSDNDAEEERRVREMSIEKDVPVPPKPVFLEPVVEPVAATVHFFTEQHEAPVAEMDLNSSPVLDAEVQVTEAMDESDSSDEEIDMGVVKITSSDPRAAARAAAILKQHDYECYTKAKFVVKECDRKRRRRTMDGGIAKSSPVRLGGAFVTPVKGHRRETLGGVIGDRVYLPGSPVMTLEGLLQEAEVQVASTKKPTSSKESIEKSSATMKLSNVWTKDEWKLLDMCFTEERYVAGGGNIMAEVGDVEIDAVVWRFLELAPDSRWDKNELEHRSRAIAKKQRSGNAAPPLTPRASPVEWESSVTASPLERWGRRASMNVPDFTPLGRRAMPPARVKRSRDAFKTPTPSFKLPEPISTGAPFQTLDHRAVEKSTRNVPPLLFAPRYSHLLEEAQAVSRGVAPRAVAEQEQEQEQEQEKLRTEEPVDASIDESVDESMDQSVTDASVDESVDSSREGVFPQTPAFKQPDAPAPAPRTSVGGRVKGFLFSYLPTMNKTAPVPKRSIPFLAKNQLPLPPLELLEKTRGPIMTPVREPAPKQKHPKELVDLNHIQIKPKSMIPKRIPPKRLVELTHVSPEKLVEPVRVRPRTSSGGSVKDLVKGFEAMEKVKKAIAGGELRRVKSFNDTRSRVQTEARPKWRP</sequence>
<feature type="region of interest" description="Disordered" evidence="1">
    <location>
        <begin position="280"/>
        <end position="303"/>
    </location>
</feature>
<gene>
    <name evidence="2" type="ORF">ARMSODRAFT_950670</name>
</gene>
<feature type="region of interest" description="Disordered" evidence="1">
    <location>
        <begin position="822"/>
        <end position="898"/>
    </location>
</feature>
<proteinExistence type="predicted"/>
<feature type="compositionally biased region" description="Polar residues" evidence="1">
    <location>
        <begin position="94"/>
        <end position="104"/>
    </location>
</feature>
<protein>
    <submittedName>
        <fullName evidence="2">Uncharacterized protein</fullName>
    </submittedName>
</protein>
<feature type="region of interest" description="Disordered" evidence="1">
    <location>
        <begin position="744"/>
        <end position="781"/>
    </location>
</feature>
<name>A0A2H3CH85_9AGAR</name>
<dbReference type="STRING" id="1076256.A0A2H3CH85"/>
<dbReference type="EMBL" id="KZ293418">
    <property type="protein sequence ID" value="PBK74656.1"/>
    <property type="molecule type" value="Genomic_DNA"/>
</dbReference>
<evidence type="ECO:0000313" key="3">
    <source>
        <dbReference type="Proteomes" id="UP000218334"/>
    </source>
</evidence>
<dbReference type="AlphaFoldDB" id="A0A2H3CH85"/>
<feature type="region of interest" description="Disordered" evidence="1">
    <location>
        <begin position="20"/>
        <end position="106"/>
    </location>
</feature>
<feature type="compositionally biased region" description="Polar residues" evidence="1">
    <location>
        <begin position="382"/>
        <end position="391"/>
    </location>
</feature>
<feature type="compositionally biased region" description="Pro residues" evidence="1">
    <location>
        <begin position="205"/>
        <end position="218"/>
    </location>
</feature>
<feature type="compositionally biased region" description="Polar residues" evidence="1">
    <location>
        <begin position="44"/>
        <end position="53"/>
    </location>
</feature>
<organism evidence="2 3">
    <name type="scientific">Armillaria solidipes</name>
    <dbReference type="NCBI Taxonomy" id="1076256"/>
    <lineage>
        <taxon>Eukaryota</taxon>
        <taxon>Fungi</taxon>
        <taxon>Dikarya</taxon>
        <taxon>Basidiomycota</taxon>
        <taxon>Agaricomycotina</taxon>
        <taxon>Agaricomycetes</taxon>
        <taxon>Agaricomycetidae</taxon>
        <taxon>Agaricales</taxon>
        <taxon>Marasmiineae</taxon>
        <taxon>Physalacriaceae</taxon>
        <taxon>Armillaria</taxon>
    </lineage>
</organism>
<reference evidence="3" key="1">
    <citation type="journal article" date="2017" name="Nat. Ecol. Evol.">
        <title>Genome expansion and lineage-specific genetic innovations in the forest pathogenic fungi Armillaria.</title>
        <authorList>
            <person name="Sipos G."/>
            <person name="Prasanna A.N."/>
            <person name="Walter M.C."/>
            <person name="O'Connor E."/>
            <person name="Balint B."/>
            <person name="Krizsan K."/>
            <person name="Kiss B."/>
            <person name="Hess J."/>
            <person name="Varga T."/>
            <person name="Slot J."/>
            <person name="Riley R."/>
            <person name="Boka B."/>
            <person name="Rigling D."/>
            <person name="Barry K."/>
            <person name="Lee J."/>
            <person name="Mihaltcheva S."/>
            <person name="LaButti K."/>
            <person name="Lipzen A."/>
            <person name="Waldron R."/>
            <person name="Moloney N.M."/>
            <person name="Sperisen C."/>
            <person name="Kredics L."/>
            <person name="Vagvoelgyi C."/>
            <person name="Patrignani A."/>
            <person name="Fitzpatrick D."/>
            <person name="Nagy I."/>
            <person name="Doyle S."/>
            <person name="Anderson J.B."/>
            <person name="Grigoriev I.V."/>
            <person name="Gueldener U."/>
            <person name="Muensterkoetter M."/>
            <person name="Nagy L.G."/>
        </authorList>
    </citation>
    <scope>NUCLEOTIDE SEQUENCE [LARGE SCALE GENOMIC DNA]</scope>
    <source>
        <strain evidence="3">28-4</strain>
    </source>
</reference>
<feature type="region of interest" description="Disordered" evidence="1">
    <location>
        <begin position="162"/>
        <end position="240"/>
    </location>
</feature>
<accession>A0A2H3CH85</accession>
<evidence type="ECO:0000313" key="2">
    <source>
        <dbReference type="EMBL" id="PBK74656.1"/>
    </source>
</evidence>
<feature type="compositionally biased region" description="Acidic residues" evidence="1">
    <location>
        <begin position="318"/>
        <end position="328"/>
    </location>
</feature>
<feature type="compositionally biased region" description="Acidic residues" evidence="1">
    <location>
        <begin position="845"/>
        <end position="858"/>
    </location>
</feature>
<evidence type="ECO:0000256" key="1">
    <source>
        <dbReference type="SAM" id="MobiDB-lite"/>
    </source>
</evidence>
<feature type="region of interest" description="Disordered" evidence="1">
    <location>
        <begin position="698"/>
        <end position="723"/>
    </location>
</feature>
<dbReference type="Proteomes" id="UP000218334">
    <property type="component" value="Unassembled WGS sequence"/>
</dbReference>
<feature type="compositionally biased region" description="Basic and acidic residues" evidence="1">
    <location>
        <begin position="20"/>
        <end position="29"/>
    </location>
</feature>
<feature type="compositionally biased region" description="Low complexity" evidence="1">
    <location>
        <begin position="178"/>
        <end position="187"/>
    </location>
</feature>
<feature type="compositionally biased region" description="Low complexity" evidence="1">
    <location>
        <begin position="78"/>
        <end position="89"/>
    </location>
</feature>
<feature type="region of interest" description="Disordered" evidence="1">
    <location>
        <begin position="318"/>
        <end position="414"/>
    </location>
</feature>